<feature type="compositionally biased region" description="Low complexity" evidence="2">
    <location>
        <begin position="48"/>
        <end position="61"/>
    </location>
</feature>
<evidence type="ECO:0000313" key="4">
    <source>
        <dbReference type="EMBL" id="KAK2076635.1"/>
    </source>
</evidence>
<dbReference type="GO" id="GO:0016887">
    <property type="term" value="F:ATP hydrolysis activity"/>
    <property type="evidence" value="ECO:0007669"/>
    <property type="project" value="TreeGrafter"/>
</dbReference>
<dbReference type="InterPro" id="IPR050304">
    <property type="entry name" value="MT-severing_AAA_ATPase"/>
</dbReference>
<evidence type="ECO:0000259" key="3">
    <source>
        <dbReference type="Pfam" id="PF17862"/>
    </source>
</evidence>
<reference evidence="4" key="1">
    <citation type="submission" date="2021-01" db="EMBL/GenBank/DDBJ databases">
        <authorList>
            <person name="Eckstrom K.M.E."/>
        </authorList>
    </citation>
    <scope>NUCLEOTIDE SEQUENCE</scope>
    <source>
        <strain evidence="4">UVCC 0001</strain>
    </source>
</reference>
<accession>A0AAD9MJJ6</accession>
<comment type="similarity">
    <text evidence="1">Belongs to the AAA ATPase family.</text>
</comment>
<dbReference type="PANTHER" id="PTHR23074:SF17">
    <property type="entry name" value="FIDGETIN-LIKE PROTEIN 1"/>
    <property type="match status" value="1"/>
</dbReference>
<sequence>MVRRRRARVQPAAEDGASGADGGLRPGLRLAPRAAHRRDQPAGGAGRGRAAAHAQAALHPAALRRRAARDGAARAARRAQRAVPAELARLVERTAGYSGSDMRALVAEACAGPVREAVRAAVEAAGGGDPGAHVAALRERDLRAVGLRDFRLAARCQRPSVQPEEVQRYELYNARHGARLGAVDAGWPGDGDEDDDEEW</sequence>
<proteinExistence type="inferred from homology"/>
<name>A0AAD9MJJ6_PROWI</name>
<protein>
    <recommendedName>
        <fullName evidence="3">AAA ATPase AAA+ lid domain-containing protein</fullName>
    </recommendedName>
</protein>
<feature type="domain" description="AAA ATPase AAA+ lid" evidence="3">
    <location>
        <begin position="86"/>
        <end position="120"/>
    </location>
</feature>
<evidence type="ECO:0000313" key="5">
    <source>
        <dbReference type="Proteomes" id="UP001255856"/>
    </source>
</evidence>
<dbReference type="Gene3D" id="1.10.8.60">
    <property type="match status" value="1"/>
</dbReference>
<keyword evidence="5" id="KW-1185">Reference proteome</keyword>
<dbReference type="Proteomes" id="UP001255856">
    <property type="component" value="Unassembled WGS sequence"/>
</dbReference>
<feature type="region of interest" description="Disordered" evidence="2">
    <location>
        <begin position="1"/>
        <end position="61"/>
    </location>
</feature>
<dbReference type="AlphaFoldDB" id="A0AAD9MJJ6"/>
<evidence type="ECO:0000256" key="2">
    <source>
        <dbReference type="SAM" id="MobiDB-lite"/>
    </source>
</evidence>
<evidence type="ECO:0000256" key="1">
    <source>
        <dbReference type="ARBA" id="ARBA00006914"/>
    </source>
</evidence>
<dbReference type="PANTHER" id="PTHR23074">
    <property type="entry name" value="AAA DOMAIN-CONTAINING"/>
    <property type="match status" value="1"/>
</dbReference>
<dbReference type="Pfam" id="PF17862">
    <property type="entry name" value="AAA_lid_3"/>
    <property type="match status" value="1"/>
</dbReference>
<organism evidence="4 5">
    <name type="scientific">Prototheca wickerhamii</name>
    <dbReference type="NCBI Taxonomy" id="3111"/>
    <lineage>
        <taxon>Eukaryota</taxon>
        <taxon>Viridiplantae</taxon>
        <taxon>Chlorophyta</taxon>
        <taxon>core chlorophytes</taxon>
        <taxon>Trebouxiophyceae</taxon>
        <taxon>Chlorellales</taxon>
        <taxon>Chlorellaceae</taxon>
        <taxon>Prototheca</taxon>
    </lineage>
</organism>
<dbReference type="EMBL" id="JASFZW010000009">
    <property type="protein sequence ID" value="KAK2076635.1"/>
    <property type="molecule type" value="Genomic_DNA"/>
</dbReference>
<gene>
    <name evidence="4" type="ORF">QBZ16_005395</name>
</gene>
<dbReference type="InterPro" id="IPR041569">
    <property type="entry name" value="AAA_lid_3"/>
</dbReference>
<comment type="caution">
    <text evidence="4">The sequence shown here is derived from an EMBL/GenBank/DDBJ whole genome shotgun (WGS) entry which is preliminary data.</text>
</comment>